<sequence>MSRSSSVAPDRPGTRDLRALARLLRFTLPYRWRLLAALAALLFAAGSVLAFGQVIRVVVDRGLSSGSAVALDRSLLLFLAVVVLTAGAMMARSYLLNWIGERVVADIRRAVFDRVLGLDVGFFETTRTGEVISRLTSDTALLQVVVGSTLAMALRTSLMMLGGIAMLAVTSPGLTGLVLLGVPLVIGPAWLLGHRVRRLSRASQDRVADVAAYVDEVIHGIRTVQACGHEPLDRRRYGEQVESAFEVARQRSLTSALLAGIATLLTFGAIGVVLWIGGHQVLDGALSGGELSAFLFYAILVASAVGSLSELLGQLLRGAGASERLMELLEARPAIAAPSDPVALPRPARGEVRFDAVRFCYPSRPDTPALDALSLVVRPGERVALVGHSGAGKSTLFQLLLRFYDPSAGRVCFDGVDLRALDPRELRGRIGLVPQDPVIFATSAWENIRYGMESATDAEVRRAAEAAHATEFLDRLPQGFDTDLGERGVQLSGGERQRIAIARTILRDPALLLLDEATSALDAESERLVQQALEELMRGRTSIVIAHRLATVRNADRILVIDGGRIAAAGGHEALIAEGGLYARLAALQFQEPTPARAAPVV</sequence>
<evidence type="ECO:0000256" key="7">
    <source>
        <dbReference type="SAM" id="Phobius"/>
    </source>
</evidence>
<evidence type="ECO:0000256" key="6">
    <source>
        <dbReference type="ARBA" id="ARBA00023136"/>
    </source>
</evidence>
<accession>A0A4R4AGM2</accession>
<evidence type="ECO:0000259" key="8">
    <source>
        <dbReference type="PROSITE" id="PS50893"/>
    </source>
</evidence>
<dbReference type="PROSITE" id="PS50929">
    <property type="entry name" value="ABC_TM1F"/>
    <property type="match status" value="1"/>
</dbReference>
<evidence type="ECO:0000256" key="5">
    <source>
        <dbReference type="ARBA" id="ARBA00022989"/>
    </source>
</evidence>
<proteinExistence type="predicted"/>
<evidence type="ECO:0000313" key="11">
    <source>
        <dbReference type="Proteomes" id="UP000295247"/>
    </source>
</evidence>
<dbReference type="SUPFAM" id="SSF90123">
    <property type="entry name" value="ABC transporter transmembrane region"/>
    <property type="match status" value="1"/>
</dbReference>
<feature type="transmembrane region" description="Helical" evidence="7">
    <location>
        <begin position="296"/>
        <end position="316"/>
    </location>
</feature>
<dbReference type="PROSITE" id="PS00211">
    <property type="entry name" value="ABC_TRANSPORTER_1"/>
    <property type="match status" value="1"/>
</dbReference>
<dbReference type="SMART" id="SM00382">
    <property type="entry name" value="AAA"/>
    <property type="match status" value="1"/>
</dbReference>
<feature type="transmembrane region" description="Helical" evidence="7">
    <location>
        <begin position="256"/>
        <end position="276"/>
    </location>
</feature>
<reference evidence="10 11" key="1">
    <citation type="submission" date="2019-03" db="EMBL/GenBank/DDBJ databases">
        <title>Genomic Encyclopedia of Type Strains, Phase IV (KMG-IV): sequencing the most valuable type-strain genomes for metagenomic binning, comparative biology and taxonomic classification.</title>
        <authorList>
            <person name="Goeker M."/>
        </authorList>
    </citation>
    <scope>NUCLEOTIDE SEQUENCE [LARGE SCALE GENOMIC DNA]</scope>
    <source>
        <strain evidence="10 11">DSM 203</strain>
    </source>
</reference>
<protein>
    <submittedName>
        <fullName evidence="10">ATP-binding cassette subfamily B protein</fullName>
    </submittedName>
</protein>
<comment type="subcellular location">
    <subcellularLocation>
        <location evidence="1">Cell membrane</location>
        <topology evidence="1">Multi-pass membrane protein</topology>
    </subcellularLocation>
</comment>
<dbReference type="Pfam" id="PF00005">
    <property type="entry name" value="ABC_tran"/>
    <property type="match status" value="1"/>
</dbReference>
<dbReference type="PANTHER" id="PTHR43394:SF1">
    <property type="entry name" value="ATP-BINDING CASSETTE SUB-FAMILY B MEMBER 10, MITOCHONDRIAL"/>
    <property type="match status" value="1"/>
</dbReference>
<keyword evidence="3" id="KW-0547">Nucleotide-binding</keyword>
<dbReference type="GO" id="GO:0016887">
    <property type="term" value="F:ATP hydrolysis activity"/>
    <property type="evidence" value="ECO:0007669"/>
    <property type="project" value="InterPro"/>
</dbReference>
<gene>
    <name evidence="10" type="ORF">EDC29_102266</name>
</gene>
<dbReference type="CDD" id="cd18575">
    <property type="entry name" value="ABC_6TM_bac_exporter_ABCB8_10_like"/>
    <property type="match status" value="1"/>
</dbReference>
<organism evidence="10 11">
    <name type="scientific">Marichromatium gracile</name>
    <name type="common">Chromatium gracile</name>
    <dbReference type="NCBI Taxonomy" id="1048"/>
    <lineage>
        <taxon>Bacteria</taxon>
        <taxon>Pseudomonadati</taxon>
        <taxon>Pseudomonadota</taxon>
        <taxon>Gammaproteobacteria</taxon>
        <taxon>Chromatiales</taxon>
        <taxon>Chromatiaceae</taxon>
        <taxon>Marichromatium</taxon>
    </lineage>
</organism>
<dbReference type="EMBL" id="SMDC01000002">
    <property type="protein sequence ID" value="TCW38373.1"/>
    <property type="molecule type" value="Genomic_DNA"/>
</dbReference>
<dbReference type="PANTHER" id="PTHR43394">
    <property type="entry name" value="ATP-DEPENDENT PERMEASE MDL1, MITOCHONDRIAL"/>
    <property type="match status" value="1"/>
</dbReference>
<dbReference type="GO" id="GO:0005886">
    <property type="term" value="C:plasma membrane"/>
    <property type="evidence" value="ECO:0007669"/>
    <property type="project" value="UniProtKB-SubCell"/>
</dbReference>
<dbReference type="GO" id="GO:0005524">
    <property type="term" value="F:ATP binding"/>
    <property type="evidence" value="ECO:0007669"/>
    <property type="project" value="UniProtKB-KW"/>
</dbReference>
<feature type="domain" description="ABC transporter" evidence="8">
    <location>
        <begin position="352"/>
        <end position="588"/>
    </location>
</feature>
<dbReference type="InterPro" id="IPR011918">
    <property type="entry name" value="ABC_MsbA_ATP-bd"/>
</dbReference>
<dbReference type="InterPro" id="IPR039421">
    <property type="entry name" value="Type_1_exporter"/>
</dbReference>
<evidence type="ECO:0000256" key="3">
    <source>
        <dbReference type="ARBA" id="ARBA00022741"/>
    </source>
</evidence>
<dbReference type="RefSeq" id="WP_132228720.1">
    <property type="nucleotide sequence ID" value="NZ_NRRH01000003.1"/>
</dbReference>
<name>A0A4R4AGM2_MARGR</name>
<dbReference type="PROSITE" id="PS50893">
    <property type="entry name" value="ABC_TRANSPORTER_2"/>
    <property type="match status" value="1"/>
</dbReference>
<dbReference type="InterPro" id="IPR011527">
    <property type="entry name" value="ABC1_TM_dom"/>
</dbReference>
<dbReference type="Pfam" id="PF00664">
    <property type="entry name" value="ABC_membrane"/>
    <property type="match status" value="1"/>
</dbReference>
<feature type="domain" description="ABC transmembrane type-1" evidence="9">
    <location>
        <begin position="35"/>
        <end position="317"/>
    </location>
</feature>
<evidence type="ECO:0000256" key="2">
    <source>
        <dbReference type="ARBA" id="ARBA00022692"/>
    </source>
</evidence>
<keyword evidence="5 7" id="KW-1133">Transmembrane helix</keyword>
<dbReference type="InterPro" id="IPR003439">
    <property type="entry name" value="ABC_transporter-like_ATP-bd"/>
</dbReference>
<keyword evidence="6 7" id="KW-0472">Membrane</keyword>
<dbReference type="Gene3D" id="3.40.50.300">
    <property type="entry name" value="P-loop containing nucleotide triphosphate hydrolases"/>
    <property type="match status" value="1"/>
</dbReference>
<comment type="caution">
    <text evidence="10">The sequence shown here is derived from an EMBL/GenBank/DDBJ whole genome shotgun (WGS) entry which is preliminary data.</text>
</comment>
<evidence type="ECO:0000256" key="1">
    <source>
        <dbReference type="ARBA" id="ARBA00004651"/>
    </source>
</evidence>
<feature type="transmembrane region" description="Helical" evidence="7">
    <location>
        <begin position="174"/>
        <end position="193"/>
    </location>
</feature>
<dbReference type="Proteomes" id="UP000295247">
    <property type="component" value="Unassembled WGS sequence"/>
</dbReference>
<feature type="transmembrane region" description="Helical" evidence="7">
    <location>
        <begin position="74"/>
        <end position="95"/>
    </location>
</feature>
<feature type="transmembrane region" description="Helical" evidence="7">
    <location>
        <begin position="140"/>
        <end position="168"/>
    </location>
</feature>
<keyword evidence="4 10" id="KW-0067">ATP-binding</keyword>
<dbReference type="InterPro" id="IPR036640">
    <property type="entry name" value="ABC1_TM_sf"/>
</dbReference>
<dbReference type="SUPFAM" id="SSF52540">
    <property type="entry name" value="P-loop containing nucleoside triphosphate hydrolases"/>
    <property type="match status" value="1"/>
</dbReference>
<dbReference type="NCBIfam" id="TIGR02204">
    <property type="entry name" value="MsbA_rel"/>
    <property type="match status" value="1"/>
</dbReference>
<dbReference type="InterPro" id="IPR003593">
    <property type="entry name" value="AAA+_ATPase"/>
</dbReference>
<dbReference type="Gene3D" id="1.20.1560.10">
    <property type="entry name" value="ABC transporter type 1, transmembrane domain"/>
    <property type="match status" value="1"/>
</dbReference>
<dbReference type="InterPro" id="IPR027417">
    <property type="entry name" value="P-loop_NTPase"/>
</dbReference>
<dbReference type="FunFam" id="3.40.50.300:FF:000218">
    <property type="entry name" value="Multidrug ABC transporter ATP-binding protein"/>
    <property type="match status" value="1"/>
</dbReference>
<dbReference type="GO" id="GO:0015421">
    <property type="term" value="F:ABC-type oligopeptide transporter activity"/>
    <property type="evidence" value="ECO:0007669"/>
    <property type="project" value="TreeGrafter"/>
</dbReference>
<evidence type="ECO:0000313" key="10">
    <source>
        <dbReference type="EMBL" id="TCW38373.1"/>
    </source>
</evidence>
<dbReference type="AlphaFoldDB" id="A0A4R4AGM2"/>
<evidence type="ECO:0000256" key="4">
    <source>
        <dbReference type="ARBA" id="ARBA00022840"/>
    </source>
</evidence>
<keyword evidence="2 7" id="KW-0812">Transmembrane</keyword>
<dbReference type="InterPro" id="IPR017871">
    <property type="entry name" value="ABC_transporter-like_CS"/>
</dbReference>
<evidence type="ECO:0000259" key="9">
    <source>
        <dbReference type="PROSITE" id="PS50929"/>
    </source>
</evidence>
<dbReference type="GO" id="GO:0090374">
    <property type="term" value="P:oligopeptide export from mitochondrion"/>
    <property type="evidence" value="ECO:0007669"/>
    <property type="project" value="TreeGrafter"/>
</dbReference>